<evidence type="ECO:0000259" key="6">
    <source>
        <dbReference type="Pfam" id="PF08547"/>
    </source>
</evidence>
<organism evidence="7 8">
    <name type="scientific">Carpinus fangiana</name>
    <dbReference type="NCBI Taxonomy" id="176857"/>
    <lineage>
        <taxon>Eukaryota</taxon>
        <taxon>Viridiplantae</taxon>
        <taxon>Streptophyta</taxon>
        <taxon>Embryophyta</taxon>
        <taxon>Tracheophyta</taxon>
        <taxon>Spermatophyta</taxon>
        <taxon>Magnoliopsida</taxon>
        <taxon>eudicotyledons</taxon>
        <taxon>Gunneridae</taxon>
        <taxon>Pentapetalae</taxon>
        <taxon>rosids</taxon>
        <taxon>fabids</taxon>
        <taxon>Fagales</taxon>
        <taxon>Betulaceae</taxon>
        <taxon>Carpinus</taxon>
    </lineage>
</organism>
<comment type="similarity">
    <text evidence="2">Belongs to the CIA30 family.</text>
</comment>
<dbReference type="Proteomes" id="UP000327013">
    <property type="component" value="Unassembled WGS sequence"/>
</dbReference>
<dbReference type="GO" id="GO:0051082">
    <property type="term" value="F:unfolded protein binding"/>
    <property type="evidence" value="ECO:0007669"/>
    <property type="project" value="TreeGrafter"/>
</dbReference>
<keyword evidence="8" id="KW-1185">Reference proteome</keyword>
<keyword evidence="4" id="KW-0143">Chaperone</keyword>
<evidence type="ECO:0000256" key="4">
    <source>
        <dbReference type="ARBA" id="ARBA00023186"/>
    </source>
</evidence>
<accession>A0A5N6KX69</accession>
<dbReference type="PANTHER" id="PTHR13194:SF18">
    <property type="entry name" value="COMPLEX I INTERMEDIATE-ASSOCIATED PROTEIN 30, MITOCHONDRIAL"/>
    <property type="match status" value="1"/>
</dbReference>
<evidence type="ECO:0000256" key="2">
    <source>
        <dbReference type="ARBA" id="ARBA00007884"/>
    </source>
</evidence>
<dbReference type="SUPFAM" id="SSF49785">
    <property type="entry name" value="Galactose-binding domain-like"/>
    <property type="match status" value="1"/>
</dbReference>
<sequence>MKHTPSALAVGGFPGFWKRSLDHFKNQTNVALKLETLERVKNSLTLWDFSSRASVESCADMSDHDIGGQSTGLLEFVPATNSDPAHARFSGHISNELPEDDDNGRVQRTGYAAWRTEPRPPTIFGRQLWDVDSYNYLALRIKADARKYKVNVQTESIEFTDLHQHRLYARRQGQWETVLIKWADFVRTNHGIIVEPQSEMVRTQVRTIGIGLTDRLPGPFDICVSRMWATNGLTEDEQQAAGHAELPRMKMPLGAVPKRLEASDKKP</sequence>
<comment type="caution">
    <text evidence="7">The sequence shown here is derived from an EMBL/GenBank/DDBJ whole genome shotgun (WGS) entry which is preliminary data.</text>
</comment>
<feature type="compositionally biased region" description="Basic and acidic residues" evidence="5">
    <location>
        <begin position="258"/>
        <end position="267"/>
    </location>
</feature>
<evidence type="ECO:0000256" key="3">
    <source>
        <dbReference type="ARBA" id="ARBA00023128"/>
    </source>
</evidence>
<dbReference type="OrthoDB" id="42561at2759"/>
<dbReference type="EMBL" id="VIBQ01000016">
    <property type="protein sequence ID" value="KAB8356456.1"/>
    <property type="molecule type" value="Genomic_DNA"/>
</dbReference>
<dbReference type="AlphaFoldDB" id="A0A5N6KX69"/>
<dbReference type="PANTHER" id="PTHR13194">
    <property type="entry name" value="COMPLEX I INTERMEDIATE-ASSOCIATED PROTEIN 30"/>
    <property type="match status" value="1"/>
</dbReference>
<name>A0A5N6KX69_9ROSI</name>
<dbReference type="InterPro" id="IPR013857">
    <property type="entry name" value="NADH-UbQ_OxRdtase-assoc_prot30"/>
</dbReference>
<proteinExistence type="inferred from homology"/>
<dbReference type="Pfam" id="PF08547">
    <property type="entry name" value="CIA30"/>
    <property type="match status" value="1"/>
</dbReference>
<feature type="domain" description="NADH:ubiquinone oxidoreductase intermediate-associated protein 30" evidence="6">
    <location>
        <begin position="47"/>
        <end position="224"/>
    </location>
</feature>
<protein>
    <recommendedName>
        <fullName evidence="6">NADH:ubiquinone oxidoreductase intermediate-associated protein 30 domain-containing protein</fullName>
    </recommendedName>
</protein>
<dbReference type="GO" id="GO:0006120">
    <property type="term" value="P:mitochondrial electron transport, NADH to ubiquinone"/>
    <property type="evidence" value="ECO:0007669"/>
    <property type="project" value="TreeGrafter"/>
</dbReference>
<dbReference type="InterPro" id="IPR039131">
    <property type="entry name" value="NDUFAF1"/>
</dbReference>
<keyword evidence="3" id="KW-0496">Mitochondrion</keyword>
<evidence type="ECO:0000313" key="7">
    <source>
        <dbReference type="EMBL" id="KAB8356456.1"/>
    </source>
</evidence>
<gene>
    <name evidence="7" type="ORF">FH972_024039</name>
</gene>
<evidence type="ECO:0000313" key="8">
    <source>
        <dbReference type="Proteomes" id="UP000327013"/>
    </source>
</evidence>
<dbReference type="GO" id="GO:0010257">
    <property type="term" value="P:NADH dehydrogenase complex assembly"/>
    <property type="evidence" value="ECO:0007669"/>
    <property type="project" value="TreeGrafter"/>
</dbReference>
<evidence type="ECO:0000256" key="1">
    <source>
        <dbReference type="ARBA" id="ARBA00004173"/>
    </source>
</evidence>
<evidence type="ECO:0000256" key="5">
    <source>
        <dbReference type="SAM" id="MobiDB-lite"/>
    </source>
</evidence>
<dbReference type="GO" id="GO:0005739">
    <property type="term" value="C:mitochondrion"/>
    <property type="evidence" value="ECO:0007669"/>
    <property type="project" value="UniProtKB-SubCell"/>
</dbReference>
<dbReference type="InterPro" id="IPR008979">
    <property type="entry name" value="Galactose-bd-like_sf"/>
</dbReference>
<feature type="region of interest" description="Disordered" evidence="5">
    <location>
        <begin position="241"/>
        <end position="267"/>
    </location>
</feature>
<comment type="subcellular location">
    <subcellularLocation>
        <location evidence="1">Mitochondrion</location>
    </subcellularLocation>
</comment>
<reference evidence="7 8" key="1">
    <citation type="submission" date="2019-06" db="EMBL/GenBank/DDBJ databases">
        <title>A chromosomal-level reference genome of Carpinus fangiana (Coryloideae, Betulaceae).</title>
        <authorList>
            <person name="Yang X."/>
            <person name="Wang Z."/>
            <person name="Zhang L."/>
            <person name="Hao G."/>
            <person name="Liu J."/>
            <person name="Yang Y."/>
        </authorList>
    </citation>
    <scope>NUCLEOTIDE SEQUENCE [LARGE SCALE GENOMIC DNA]</scope>
    <source>
        <strain evidence="7">Cfa_2016G</strain>
        <tissue evidence="7">Leaf</tissue>
    </source>
</reference>